<proteinExistence type="predicted"/>
<dbReference type="Proteomes" id="UP000439965">
    <property type="component" value="Unassembled WGS sequence"/>
</dbReference>
<evidence type="ECO:0000259" key="1">
    <source>
        <dbReference type="Pfam" id="PF05043"/>
    </source>
</evidence>
<protein>
    <recommendedName>
        <fullName evidence="1">Mga helix-turn-helix domain-containing protein</fullName>
    </recommendedName>
</protein>
<dbReference type="EMBL" id="WVTI01000013">
    <property type="protein sequence ID" value="MXS26942.1"/>
    <property type="molecule type" value="Genomic_DNA"/>
</dbReference>
<comment type="caution">
    <text evidence="2">The sequence shown here is derived from an EMBL/GenBank/DDBJ whole genome shotgun (WGS) entry which is preliminary data.</text>
</comment>
<name>A0A6I4XNS8_ENTGA</name>
<dbReference type="InterPro" id="IPR007737">
    <property type="entry name" value="Mga_HTH"/>
</dbReference>
<dbReference type="AlphaFoldDB" id="A0A6I4XNS8"/>
<gene>
    <name evidence="2" type="ORF">GTI89_12845</name>
</gene>
<evidence type="ECO:0000313" key="2">
    <source>
        <dbReference type="EMBL" id="MXS26942.1"/>
    </source>
</evidence>
<feature type="domain" description="Mga helix-turn-helix" evidence="1">
    <location>
        <begin position="85"/>
        <end position="162"/>
    </location>
</feature>
<sequence>MIMFEDLLLTNHAKKKLAILTYLNENTNQPINISKIAEHLGLSYHGIAPLIEEMQQEFSALYQVSLCEKGFKVRSLEEPLSYSLYQKYLIQESLAFQLLLTSLMKPEMTINDFSTVHFVSHSTITRALKPLKSYLLGKEIHLNVSQLKLFGNEINIRSFYVQILTYLENSPLETDFLMDFSDQTVLINELALQKFSPVNQRLILIILFVSKLRFEQGYLLDPINGFDNLFSRMNHPLKNYFMAFMTDEKQVTYQINYFKGMLFFLVRFAEPTAERADLLCDFYEQIKEDDPIFHEFMADFSHILLAEIVGIPFDEEVFSEIQKDSFIILYIFYANKGQLIDFWSQNELNLSFQKKGFTNLQKKIRPFLTKYTRRVGYEWLKKAKSLVLDYLTFFIYPFYQQHHLQKLHVGIIPSLNLSAIQQISFLLDHIQFVDYDIVRNHEKDFDYYIVPANRLLPAIEYPAYVMEETETLKELSPLFDALWEEYLTINDFSIN</sequence>
<organism evidence="2 3">
    <name type="scientific">Enterococcus gallinarum</name>
    <dbReference type="NCBI Taxonomy" id="1353"/>
    <lineage>
        <taxon>Bacteria</taxon>
        <taxon>Bacillati</taxon>
        <taxon>Bacillota</taxon>
        <taxon>Bacilli</taxon>
        <taxon>Lactobacillales</taxon>
        <taxon>Enterococcaceae</taxon>
        <taxon>Enterococcus</taxon>
    </lineage>
</organism>
<dbReference type="Pfam" id="PF05043">
    <property type="entry name" value="Mga"/>
    <property type="match status" value="1"/>
</dbReference>
<evidence type="ECO:0000313" key="3">
    <source>
        <dbReference type="Proteomes" id="UP000439965"/>
    </source>
</evidence>
<accession>A0A6I4XNS8</accession>
<reference evidence="2 3" key="1">
    <citation type="submission" date="2019-04" db="EMBL/GenBank/DDBJ databases">
        <title>Step-wise assembly of the neonatal virome modulated by breast feeding.</title>
        <authorList>
            <person name="Liang G."/>
            <person name="Bushman F."/>
        </authorList>
    </citation>
    <scope>NUCLEOTIDE SEQUENCE [LARGE SCALE GENOMIC DNA]</scope>
    <source>
        <strain evidence="2 3">E3404</strain>
    </source>
</reference>